<protein>
    <submittedName>
        <fullName evidence="2">Class I SAM-dependent methyltransferase</fullName>
    </submittedName>
</protein>
<dbReference type="EMBL" id="JAHRWL010000002">
    <property type="protein sequence ID" value="MBV2360815.1"/>
    <property type="molecule type" value="Genomic_DNA"/>
</dbReference>
<dbReference type="InterPro" id="IPR013216">
    <property type="entry name" value="Methyltransf_11"/>
</dbReference>
<gene>
    <name evidence="2" type="ORF">KUH32_13690</name>
</gene>
<proteinExistence type="predicted"/>
<organism evidence="2 3">
    <name type="scientific">Thalassococcus arenae</name>
    <dbReference type="NCBI Taxonomy" id="2851652"/>
    <lineage>
        <taxon>Bacteria</taxon>
        <taxon>Pseudomonadati</taxon>
        <taxon>Pseudomonadota</taxon>
        <taxon>Alphaproteobacteria</taxon>
        <taxon>Rhodobacterales</taxon>
        <taxon>Roseobacteraceae</taxon>
        <taxon>Thalassococcus</taxon>
    </lineage>
</organism>
<evidence type="ECO:0000313" key="2">
    <source>
        <dbReference type="EMBL" id="MBV2360815.1"/>
    </source>
</evidence>
<sequence length="187" mass="21346">MASINRIVMAKRCRQLVRMLEPDTLDVAEISGKWGANFGFRSYRAYWYPDYDICESPLRDDAGGIAQFDLIIADQVWEHLDRPYRATQNVLASLRPGGYFLVAVPFFVPLHAAPVDNTRWSARGLRNFLVECGFDEDNVMSEQWGNRWAGLRNAMGPFPPVYNEGHDDLENDENFPVTSWALAQKAK</sequence>
<evidence type="ECO:0000313" key="3">
    <source>
        <dbReference type="Proteomes" id="UP001166293"/>
    </source>
</evidence>
<name>A0ABS6N9Y5_9RHOB</name>
<evidence type="ECO:0000259" key="1">
    <source>
        <dbReference type="Pfam" id="PF08241"/>
    </source>
</evidence>
<dbReference type="Pfam" id="PF08241">
    <property type="entry name" value="Methyltransf_11"/>
    <property type="match status" value="1"/>
</dbReference>
<keyword evidence="3" id="KW-1185">Reference proteome</keyword>
<accession>A0ABS6N9Y5</accession>
<dbReference type="GO" id="GO:0032259">
    <property type="term" value="P:methylation"/>
    <property type="evidence" value="ECO:0007669"/>
    <property type="project" value="UniProtKB-KW"/>
</dbReference>
<keyword evidence="2" id="KW-0489">Methyltransferase</keyword>
<dbReference type="RefSeq" id="WP_217779167.1">
    <property type="nucleotide sequence ID" value="NZ_JAHRWL010000002.1"/>
</dbReference>
<dbReference type="Proteomes" id="UP001166293">
    <property type="component" value="Unassembled WGS sequence"/>
</dbReference>
<reference evidence="2" key="1">
    <citation type="submission" date="2021-06" db="EMBL/GenBank/DDBJ databases">
        <title>Thalassococcus sp. CAU 1522 isolated from sea sand, Republic of Korea.</title>
        <authorList>
            <person name="Kim W."/>
        </authorList>
    </citation>
    <scope>NUCLEOTIDE SEQUENCE</scope>
    <source>
        <strain evidence="2">CAU 1522</strain>
    </source>
</reference>
<comment type="caution">
    <text evidence="2">The sequence shown here is derived from an EMBL/GenBank/DDBJ whole genome shotgun (WGS) entry which is preliminary data.</text>
</comment>
<dbReference type="GO" id="GO:0008168">
    <property type="term" value="F:methyltransferase activity"/>
    <property type="evidence" value="ECO:0007669"/>
    <property type="project" value="UniProtKB-KW"/>
</dbReference>
<keyword evidence="2" id="KW-0808">Transferase</keyword>
<feature type="domain" description="Methyltransferase type 11" evidence="1">
    <location>
        <begin position="55"/>
        <end position="102"/>
    </location>
</feature>